<proteinExistence type="inferred from homology"/>
<feature type="active site" description="Proton acceptor" evidence="2">
    <location>
        <position position="126"/>
    </location>
</feature>
<comment type="similarity">
    <text evidence="2">Belongs to the 2H phosphoesterase superfamily. ThpR family.</text>
</comment>
<dbReference type="HAMAP" id="MF_01940">
    <property type="entry name" value="RNA_CPDase"/>
    <property type="match status" value="1"/>
</dbReference>
<dbReference type="EMBL" id="JANFXK010000004">
    <property type="protein sequence ID" value="MCQ4636196.1"/>
    <property type="molecule type" value="Genomic_DNA"/>
</dbReference>
<comment type="catalytic activity">
    <reaction evidence="2">
        <text>a 3'-end 2',3'-cyclophospho-ribonucleotide-RNA + H2O = a 3'-end 2'-phospho-ribonucleotide-RNA + H(+)</text>
        <dbReference type="Rhea" id="RHEA:11828"/>
        <dbReference type="Rhea" id="RHEA-COMP:10464"/>
        <dbReference type="Rhea" id="RHEA-COMP:17353"/>
        <dbReference type="ChEBI" id="CHEBI:15377"/>
        <dbReference type="ChEBI" id="CHEBI:15378"/>
        <dbReference type="ChEBI" id="CHEBI:83064"/>
        <dbReference type="ChEBI" id="CHEBI:173113"/>
        <dbReference type="EC" id="3.1.4.58"/>
    </reaction>
</comment>
<evidence type="ECO:0000256" key="2">
    <source>
        <dbReference type="HAMAP-Rule" id="MF_01940"/>
    </source>
</evidence>
<sequence>MNGQRLFIAVNFNEETKRQMRKIACTLKKYMKRGSLTRRENLHLTLAFLGEVAEDRVYDVKCAMDTIDCSALELRFNRIGSFSRGAESLFWLGALENQQLTEMQKELICQLRQRGFQPDGKQFRPHVTLARRAVMDSGFQLETVNEELPEITQRIDRISLVRSERIKGILTYTEIYSAEF</sequence>
<dbReference type="Proteomes" id="UP001524502">
    <property type="component" value="Unassembled WGS sequence"/>
</dbReference>
<keyword evidence="4" id="KW-1185">Reference proteome</keyword>
<comment type="caution">
    <text evidence="3">The sequence shown here is derived from an EMBL/GenBank/DDBJ whole genome shotgun (WGS) entry which is preliminary data.</text>
</comment>
<dbReference type="EC" id="3.1.4.58" evidence="2"/>
<dbReference type="InterPro" id="IPR009097">
    <property type="entry name" value="Cyclic_Pdiesterase"/>
</dbReference>
<dbReference type="PANTHER" id="PTHR35561">
    <property type="entry name" value="RNA 2',3'-CYCLIC PHOSPHODIESTERASE"/>
    <property type="match status" value="1"/>
</dbReference>
<dbReference type="Pfam" id="PF13563">
    <property type="entry name" value="2_5_RNA_ligase2"/>
    <property type="match status" value="1"/>
</dbReference>
<feature type="short sequence motif" description="HXTX 1" evidence="2">
    <location>
        <begin position="43"/>
        <end position="46"/>
    </location>
</feature>
<keyword evidence="1 2" id="KW-0378">Hydrolase</keyword>
<protein>
    <recommendedName>
        <fullName evidence="2">RNA 2',3'-cyclic phosphodiesterase</fullName>
        <shortName evidence="2">RNA 2',3'-CPDase</shortName>
        <ecNumber evidence="2">3.1.4.58</ecNumber>
    </recommendedName>
</protein>
<dbReference type="InterPro" id="IPR004175">
    <property type="entry name" value="RNA_CPDase"/>
</dbReference>
<dbReference type="SUPFAM" id="SSF55144">
    <property type="entry name" value="LigT-like"/>
    <property type="match status" value="1"/>
</dbReference>
<gene>
    <name evidence="3" type="primary">thpR</name>
    <name evidence="3" type="ORF">NE619_05605</name>
</gene>
<dbReference type="RefSeq" id="WP_256131372.1">
    <property type="nucleotide sequence ID" value="NZ_JANFXK010000004.1"/>
</dbReference>
<dbReference type="Gene3D" id="3.90.1140.10">
    <property type="entry name" value="Cyclic phosphodiesterase"/>
    <property type="match status" value="1"/>
</dbReference>
<accession>A0ABT1RLX5</accession>
<organism evidence="3 4">
    <name type="scientific">Anaerovorax odorimutans</name>
    <dbReference type="NCBI Taxonomy" id="109327"/>
    <lineage>
        <taxon>Bacteria</taxon>
        <taxon>Bacillati</taxon>
        <taxon>Bacillota</taxon>
        <taxon>Clostridia</taxon>
        <taxon>Peptostreptococcales</taxon>
        <taxon>Anaerovoracaceae</taxon>
        <taxon>Anaerovorax</taxon>
    </lineage>
</organism>
<evidence type="ECO:0000313" key="3">
    <source>
        <dbReference type="EMBL" id="MCQ4636196.1"/>
    </source>
</evidence>
<name>A0ABT1RLX5_9FIRM</name>
<evidence type="ECO:0000256" key="1">
    <source>
        <dbReference type="ARBA" id="ARBA00022801"/>
    </source>
</evidence>
<dbReference type="PANTHER" id="PTHR35561:SF1">
    <property type="entry name" value="RNA 2',3'-CYCLIC PHOSPHODIESTERASE"/>
    <property type="match status" value="1"/>
</dbReference>
<feature type="short sequence motif" description="HXTX 2" evidence="2">
    <location>
        <begin position="126"/>
        <end position="129"/>
    </location>
</feature>
<dbReference type="NCBIfam" id="TIGR02258">
    <property type="entry name" value="2_5_ligase"/>
    <property type="match status" value="1"/>
</dbReference>
<evidence type="ECO:0000313" key="4">
    <source>
        <dbReference type="Proteomes" id="UP001524502"/>
    </source>
</evidence>
<reference evidence="3 4" key="1">
    <citation type="submission" date="2022-06" db="EMBL/GenBank/DDBJ databases">
        <title>Isolation of gut microbiota from human fecal samples.</title>
        <authorList>
            <person name="Pamer E.G."/>
            <person name="Barat B."/>
            <person name="Waligurski E."/>
            <person name="Medina S."/>
            <person name="Paddock L."/>
            <person name="Mostad J."/>
        </authorList>
    </citation>
    <scope>NUCLEOTIDE SEQUENCE [LARGE SCALE GENOMIC DNA]</scope>
    <source>
        <strain evidence="3 4">SL.3.17</strain>
    </source>
</reference>
<comment type="function">
    <text evidence="2">Hydrolyzes RNA 2',3'-cyclic phosphodiester to an RNA 2'-phosphomonoester.</text>
</comment>
<feature type="active site" description="Proton donor" evidence="2">
    <location>
        <position position="43"/>
    </location>
</feature>